<accession>A0A8J5C3E8</accession>
<evidence type="ECO:0000313" key="1">
    <source>
        <dbReference type="EMBL" id="KAG0716208.1"/>
    </source>
</evidence>
<evidence type="ECO:0000313" key="2">
    <source>
        <dbReference type="Proteomes" id="UP000770661"/>
    </source>
</evidence>
<keyword evidence="2" id="KW-1185">Reference proteome</keyword>
<name>A0A8J5C3E8_CHIOP</name>
<organism evidence="1 2">
    <name type="scientific">Chionoecetes opilio</name>
    <name type="common">Atlantic snow crab</name>
    <name type="synonym">Cancer opilio</name>
    <dbReference type="NCBI Taxonomy" id="41210"/>
    <lineage>
        <taxon>Eukaryota</taxon>
        <taxon>Metazoa</taxon>
        <taxon>Ecdysozoa</taxon>
        <taxon>Arthropoda</taxon>
        <taxon>Crustacea</taxon>
        <taxon>Multicrustacea</taxon>
        <taxon>Malacostraca</taxon>
        <taxon>Eumalacostraca</taxon>
        <taxon>Eucarida</taxon>
        <taxon>Decapoda</taxon>
        <taxon>Pleocyemata</taxon>
        <taxon>Brachyura</taxon>
        <taxon>Eubrachyura</taxon>
        <taxon>Majoidea</taxon>
        <taxon>Majidae</taxon>
        <taxon>Chionoecetes</taxon>
    </lineage>
</organism>
<protein>
    <submittedName>
        <fullName evidence="1">Uncharacterized protein</fullName>
    </submittedName>
</protein>
<reference evidence="1" key="1">
    <citation type="submission" date="2020-07" db="EMBL/GenBank/DDBJ databases">
        <title>The High-quality genome of the commercially important snow crab, Chionoecetes opilio.</title>
        <authorList>
            <person name="Jeong J.-H."/>
            <person name="Ryu S."/>
        </authorList>
    </citation>
    <scope>NUCLEOTIDE SEQUENCE</scope>
    <source>
        <strain evidence="1">MADBK_172401_WGS</strain>
        <tissue evidence="1">Digestive gland</tissue>
    </source>
</reference>
<dbReference type="Proteomes" id="UP000770661">
    <property type="component" value="Unassembled WGS sequence"/>
</dbReference>
<gene>
    <name evidence="1" type="ORF">GWK47_010244</name>
</gene>
<comment type="caution">
    <text evidence="1">The sequence shown here is derived from an EMBL/GenBank/DDBJ whole genome shotgun (WGS) entry which is preliminary data.</text>
</comment>
<dbReference type="AlphaFoldDB" id="A0A8J5C3E8"/>
<sequence>MTPTPVCATWARRVHFKAPDVPGTQVRRHVIGTRHLKNASHPPQHPYSLYRPLLPDSGWAVVTPALGCFYATLRLHGKILYRQDTGARGYSNAPPVLGHCMELAIHFNCLPEATMEVKHVNRCAEMTLPPTTSPSGARAHFLREFSEFYSPKRI</sequence>
<dbReference type="EMBL" id="JACEEZ010019032">
    <property type="protein sequence ID" value="KAG0716208.1"/>
    <property type="molecule type" value="Genomic_DNA"/>
</dbReference>
<proteinExistence type="predicted"/>